<dbReference type="Pfam" id="PF07816">
    <property type="entry name" value="DUF1645"/>
    <property type="match status" value="1"/>
</dbReference>
<evidence type="ECO:0000313" key="3">
    <source>
        <dbReference type="Proteomes" id="UP001229421"/>
    </source>
</evidence>
<comment type="caution">
    <text evidence="2">The sequence shown here is derived from an EMBL/GenBank/DDBJ whole genome shotgun (WGS) entry which is preliminary data.</text>
</comment>
<dbReference type="PANTHER" id="PTHR33095:SF23">
    <property type="entry name" value="DUF1645 FAMILY PROTEIN"/>
    <property type="match status" value="1"/>
</dbReference>
<dbReference type="EMBL" id="JAUHHV010000011">
    <property type="protein sequence ID" value="KAK1407240.1"/>
    <property type="molecule type" value="Genomic_DNA"/>
</dbReference>
<sequence length="287" mass="31571">MQLSSMNSVSPSFTGNSSNNLADIAARVVAEFRSENGHDDDNDIYDNAYVDDDEPNRIRTENLNQINENKGEEEEEDEFEFDVVCRSNNLTSVSADEIFSNGEIVPKYPLFDQSLLLNETVDDNSDTNLKPVAPSVRHSLGKLFEQERESVLSKPIHALSKGDTPSKVSVLDGVSPDMYCIWKPKVESPERCKKSKSTGNSSKRWRFRNILQRSNSDGHIAVGKNASDLSQLTLKKKKVDKTAKVAGADVDDGEFNEEVDFVSKMNKGGGGSGISGKLKGGSESLEK</sequence>
<evidence type="ECO:0000313" key="2">
    <source>
        <dbReference type="EMBL" id="KAK1407240.1"/>
    </source>
</evidence>
<reference evidence="2" key="1">
    <citation type="journal article" date="2023" name="bioRxiv">
        <title>Improved chromosome-level genome assembly for marigold (Tagetes erecta).</title>
        <authorList>
            <person name="Jiang F."/>
            <person name="Yuan L."/>
            <person name="Wang S."/>
            <person name="Wang H."/>
            <person name="Xu D."/>
            <person name="Wang A."/>
            <person name="Fan W."/>
        </authorList>
    </citation>
    <scope>NUCLEOTIDE SEQUENCE</scope>
    <source>
        <strain evidence="2">WSJ</strain>
        <tissue evidence="2">Leaf</tissue>
    </source>
</reference>
<feature type="region of interest" description="Disordered" evidence="1">
    <location>
        <begin position="264"/>
        <end position="287"/>
    </location>
</feature>
<feature type="compositionally biased region" description="Low complexity" evidence="1">
    <location>
        <begin position="275"/>
        <end position="287"/>
    </location>
</feature>
<dbReference type="AlphaFoldDB" id="A0AAD8JMI1"/>
<dbReference type="PANTHER" id="PTHR33095">
    <property type="entry name" value="OS07G0619500 PROTEIN"/>
    <property type="match status" value="1"/>
</dbReference>
<evidence type="ECO:0000256" key="1">
    <source>
        <dbReference type="SAM" id="MobiDB-lite"/>
    </source>
</evidence>
<dbReference type="Proteomes" id="UP001229421">
    <property type="component" value="Unassembled WGS sequence"/>
</dbReference>
<gene>
    <name evidence="2" type="ORF">QVD17_38854</name>
</gene>
<proteinExistence type="predicted"/>
<dbReference type="InterPro" id="IPR012442">
    <property type="entry name" value="DUF1645_plant"/>
</dbReference>
<name>A0AAD8JMI1_TARER</name>
<organism evidence="2 3">
    <name type="scientific">Tagetes erecta</name>
    <name type="common">African marigold</name>
    <dbReference type="NCBI Taxonomy" id="13708"/>
    <lineage>
        <taxon>Eukaryota</taxon>
        <taxon>Viridiplantae</taxon>
        <taxon>Streptophyta</taxon>
        <taxon>Embryophyta</taxon>
        <taxon>Tracheophyta</taxon>
        <taxon>Spermatophyta</taxon>
        <taxon>Magnoliopsida</taxon>
        <taxon>eudicotyledons</taxon>
        <taxon>Gunneridae</taxon>
        <taxon>Pentapetalae</taxon>
        <taxon>asterids</taxon>
        <taxon>campanulids</taxon>
        <taxon>Asterales</taxon>
        <taxon>Asteraceae</taxon>
        <taxon>Asteroideae</taxon>
        <taxon>Heliantheae alliance</taxon>
        <taxon>Tageteae</taxon>
        <taxon>Tagetes</taxon>
    </lineage>
</organism>
<protein>
    <submittedName>
        <fullName evidence="2">Uncharacterized protein</fullName>
    </submittedName>
</protein>
<keyword evidence="3" id="KW-1185">Reference proteome</keyword>
<accession>A0AAD8JMI1</accession>